<dbReference type="HOGENOM" id="CLU_1397147_0_0_1"/>
<organism evidence="2 3">
    <name type="scientific">Sphaerobolus stellatus (strain SS14)</name>
    <dbReference type="NCBI Taxonomy" id="990650"/>
    <lineage>
        <taxon>Eukaryota</taxon>
        <taxon>Fungi</taxon>
        <taxon>Dikarya</taxon>
        <taxon>Basidiomycota</taxon>
        <taxon>Agaricomycotina</taxon>
        <taxon>Agaricomycetes</taxon>
        <taxon>Phallomycetidae</taxon>
        <taxon>Geastrales</taxon>
        <taxon>Sphaerobolaceae</taxon>
        <taxon>Sphaerobolus</taxon>
    </lineage>
</organism>
<evidence type="ECO:0000256" key="1">
    <source>
        <dbReference type="SAM" id="MobiDB-lite"/>
    </source>
</evidence>
<protein>
    <submittedName>
        <fullName evidence="2">Uncharacterized protein</fullName>
    </submittedName>
</protein>
<evidence type="ECO:0000313" key="2">
    <source>
        <dbReference type="EMBL" id="KIJ41812.1"/>
    </source>
</evidence>
<feature type="region of interest" description="Disordered" evidence="1">
    <location>
        <begin position="1"/>
        <end position="28"/>
    </location>
</feature>
<evidence type="ECO:0000313" key="3">
    <source>
        <dbReference type="Proteomes" id="UP000054279"/>
    </source>
</evidence>
<dbReference type="EMBL" id="KN837134">
    <property type="protein sequence ID" value="KIJ41812.1"/>
    <property type="molecule type" value="Genomic_DNA"/>
</dbReference>
<keyword evidence="3" id="KW-1185">Reference proteome</keyword>
<dbReference type="Proteomes" id="UP000054279">
    <property type="component" value="Unassembled WGS sequence"/>
</dbReference>
<dbReference type="AlphaFoldDB" id="A0A0C9VJM3"/>
<gene>
    <name evidence="2" type="ORF">M422DRAFT_255129</name>
</gene>
<name>A0A0C9VJM3_SPHS4</name>
<sequence>MLSSWMEEHRRWREKGEVAEAETAKQGKGRQELPWIWKMQFETTKPNRDKGSDTVEQWTMEAMPIEWLHAHASVARFEEEMKLLEAESELNAVTLAKKESSLLEPFIFTQELLLLFTQQLFIESKNALNSLLLQESDSDSSDDEDELPAPLLSNLYPDMLQQLHLSQYLEQWVSIPKTHEQLWLTLNVYKTEHPE</sequence>
<reference evidence="2 3" key="1">
    <citation type="submission" date="2014-06" db="EMBL/GenBank/DDBJ databases">
        <title>Evolutionary Origins and Diversification of the Mycorrhizal Mutualists.</title>
        <authorList>
            <consortium name="DOE Joint Genome Institute"/>
            <consortium name="Mycorrhizal Genomics Consortium"/>
            <person name="Kohler A."/>
            <person name="Kuo A."/>
            <person name="Nagy L.G."/>
            <person name="Floudas D."/>
            <person name="Copeland A."/>
            <person name="Barry K.W."/>
            <person name="Cichocki N."/>
            <person name="Veneault-Fourrey C."/>
            <person name="LaButti K."/>
            <person name="Lindquist E.A."/>
            <person name="Lipzen A."/>
            <person name="Lundell T."/>
            <person name="Morin E."/>
            <person name="Murat C."/>
            <person name="Riley R."/>
            <person name="Ohm R."/>
            <person name="Sun H."/>
            <person name="Tunlid A."/>
            <person name="Henrissat B."/>
            <person name="Grigoriev I.V."/>
            <person name="Hibbett D.S."/>
            <person name="Martin F."/>
        </authorList>
    </citation>
    <scope>NUCLEOTIDE SEQUENCE [LARGE SCALE GENOMIC DNA]</scope>
    <source>
        <strain evidence="2 3">SS14</strain>
    </source>
</reference>
<proteinExistence type="predicted"/>
<accession>A0A0C9VJM3</accession>